<keyword evidence="2" id="KW-1185">Reference proteome</keyword>
<evidence type="ECO:0000313" key="1">
    <source>
        <dbReference type="EMBL" id="CAA7410385.1"/>
    </source>
</evidence>
<organism evidence="1 2">
    <name type="scientific">Spirodela intermedia</name>
    <name type="common">Intermediate duckweed</name>
    <dbReference type="NCBI Taxonomy" id="51605"/>
    <lineage>
        <taxon>Eukaryota</taxon>
        <taxon>Viridiplantae</taxon>
        <taxon>Streptophyta</taxon>
        <taxon>Embryophyta</taxon>
        <taxon>Tracheophyta</taxon>
        <taxon>Spermatophyta</taxon>
        <taxon>Magnoliopsida</taxon>
        <taxon>Liliopsida</taxon>
        <taxon>Araceae</taxon>
        <taxon>Lemnoideae</taxon>
        <taxon>Spirodela</taxon>
    </lineage>
</organism>
<dbReference type="OrthoDB" id="10256793at2759"/>
<dbReference type="EMBL" id="LR746280">
    <property type="protein sequence ID" value="CAA7410385.1"/>
    <property type="molecule type" value="Genomic_DNA"/>
</dbReference>
<accession>A0A7I8LM51</accession>
<sequence length="113" mass="12459">MSLACPWTVWNPPGSRAFSAQRLSLPFYCESLSPSLSLSLSVLPRRLSVAKDPIFSRDGADMYVDSNISFTQIPKGVQPGQLLVLRGRVGHTSPYAPDKLLCFVLLLSPWSNH</sequence>
<reference evidence="1" key="1">
    <citation type="submission" date="2020-02" db="EMBL/GenBank/DDBJ databases">
        <authorList>
            <person name="Scholz U."/>
            <person name="Mascher M."/>
            <person name="Fiebig A."/>
        </authorList>
    </citation>
    <scope>NUCLEOTIDE SEQUENCE</scope>
</reference>
<dbReference type="Proteomes" id="UP000663760">
    <property type="component" value="Chromosome 17"/>
</dbReference>
<protein>
    <submittedName>
        <fullName evidence="1">Uncharacterized protein</fullName>
    </submittedName>
</protein>
<proteinExistence type="predicted"/>
<name>A0A7I8LM51_SPIIN</name>
<dbReference type="AlphaFoldDB" id="A0A7I8LM51"/>
<gene>
    <name evidence="1" type="ORF">SI8410_17021063</name>
</gene>
<evidence type="ECO:0000313" key="2">
    <source>
        <dbReference type="Proteomes" id="UP000663760"/>
    </source>
</evidence>